<proteinExistence type="predicted"/>
<organism evidence="3 4">
    <name type="scientific">Jeotgalicoccus aerolatus</name>
    <dbReference type="NCBI Taxonomy" id="709510"/>
    <lineage>
        <taxon>Bacteria</taxon>
        <taxon>Bacillati</taxon>
        <taxon>Bacillota</taxon>
        <taxon>Bacilli</taxon>
        <taxon>Bacillales</taxon>
        <taxon>Staphylococcaceae</taxon>
        <taxon>Jeotgalicoccus</taxon>
    </lineage>
</organism>
<dbReference type="EMBL" id="FNFI01000011">
    <property type="protein sequence ID" value="SDK59492.1"/>
    <property type="molecule type" value="Genomic_DNA"/>
</dbReference>
<dbReference type="AlphaFoldDB" id="A0A1G9D6E8"/>
<evidence type="ECO:0000259" key="2">
    <source>
        <dbReference type="Pfam" id="PF14504"/>
    </source>
</evidence>
<evidence type="ECO:0000313" key="3">
    <source>
        <dbReference type="EMBL" id="SDK59492.1"/>
    </source>
</evidence>
<dbReference type="Proteomes" id="UP000242700">
    <property type="component" value="Unassembled WGS sequence"/>
</dbReference>
<feature type="domain" description="CAP-associated" evidence="2">
    <location>
        <begin position="80"/>
        <end position="190"/>
    </location>
</feature>
<dbReference type="STRING" id="586411.SAMN05216187_11126"/>
<dbReference type="InterPro" id="IPR029410">
    <property type="entry name" value="CAP_assoc"/>
</dbReference>
<dbReference type="PANTHER" id="PTHR31157">
    <property type="entry name" value="SCP DOMAIN-CONTAINING PROTEIN"/>
    <property type="match status" value="1"/>
</dbReference>
<dbReference type="CDD" id="cd05379">
    <property type="entry name" value="CAP_bacterial"/>
    <property type="match status" value="1"/>
</dbReference>
<dbReference type="SUPFAM" id="SSF55797">
    <property type="entry name" value="PR-1-like"/>
    <property type="match status" value="1"/>
</dbReference>
<dbReference type="Pfam" id="PF14504">
    <property type="entry name" value="CAP_assoc_N"/>
    <property type="match status" value="1"/>
</dbReference>
<feature type="domain" description="SCP" evidence="1">
    <location>
        <begin position="210"/>
        <end position="324"/>
    </location>
</feature>
<accession>A0A1G9D6E8</accession>
<evidence type="ECO:0000313" key="4">
    <source>
        <dbReference type="Proteomes" id="UP000242700"/>
    </source>
</evidence>
<dbReference type="OrthoDB" id="9783944at2"/>
<gene>
    <name evidence="3" type="ORF">SAMN05216187_11126</name>
</gene>
<dbReference type="InterPro" id="IPR035940">
    <property type="entry name" value="CAP_sf"/>
</dbReference>
<name>A0A1G9D6E8_9STAP</name>
<evidence type="ECO:0000259" key="1">
    <source>
        <dbReference type="Pfam" id="PF00188"/>
    </source>
</evidence>
<dbReference type="Gene3D" id="3.40.33.10">
    <property type="entry name" value="CAP"/>
    <property type="match status" value="1"/>
</dbReference>
<dbReference type="PANTHER" id="PTHR31157:SF1">
    <property type="entry name" value="SCP DOMAIN-CONTAINING PROTEIN"/>
    <property type="match status" value="1"/>
</dbReference>
<sequence length="329" mass="38312">MVRRIFTLLILYTVLFFIVPAVQSYDFKDGLTEDYFNHWLEQNIIPNYDTSKIEQVHGTQETNIDYSLGSAFDTTNQTVIQSEYEGDFVMMNSPGAFHMPLVRDGIVTGGYTNSGDVSFGKMSIEGMDRDKLRETYGEPLDYIRKQWKRLKVEHEEYDVFDVGNYYAYFFYDIHENYQANGMLIINKDEVIEINELYNHPSQEDNEVMHFNLINASRWEYGYETLERDESADQVAYYHSLDMAENNYFNHDSPDGSTLKDRLINGSVDFRLAGENIATGHTSPIFAHHSLLNSPSHRVNTLNESFDYVGVGIEYDRENVPYYTENYLQK</sequence>
<dbReference type="Pfam" id="PF00188">
    <property type="entry name" value="CAP"/>
    <property type="match status" value="1"/>
</dbReference>
<dbReference type="InterPro" id="IPR014044">
    <property type="entry name" value="CAP_dom"/>
</dbReference>
<dbReference type="RefSeq" id="WP_092599195.1">
    <property type="nucleotide sequence ID" value="NZ_FNFI01000011.1"/>
</dbReference>
<protein>
    <submittedName>
        <fullName evidence="3">CAP-associated N-terminal</fullName>
    </submittedName>
</protein>
<reference evidence="4" key="1">
    <citation type="submission" date="2016-10" db="EMBL/GenBank/DDBJ databases">
        <authorList>
            <person name="Varghese N."/>
            <person name="Submissions S."/>
        </authorList>
    </citation>
    <scope>NUCLEOTIDE SEQUENCE [LARGE SCALE GENOMIC DNA]</scope>
    <source>
        <strain evidence="4">CGMCC 1.8911</strain>
    </source>
</reference>